<comment type="caution">
    <text evidence="6">The sequence shown here is derived from an EMBL/GenBank/DDBJ whole genome shotgun (WGS) entry which is preliminary data.</text>
</comment>
<dbReference type="SUPFAM" id="SSF51621">
    <property type="entry name" value="Phosphoenolpyruvate/pyruvate domain"/>
    <property type="match status" value="1"/>
</dbReference>
<dbReference type="RefSeq" id="WP_223003929.1">
    <property type="nucleotide sequence ID" value="NZ_JAHSQO010000001.1"/>
</dbReference>
<dbReference type="InterPro" id="IPR040442">
    <property type="entry name" value="Pyrv_kinase-like_dom_sf"/>
</dbReference>
<dbReference type="Gene3D" id="3.20.20.60">
    <property type="entry name" value="Phosphoenolpyruvate-binding domains"/>
    <property type="match status" value="1"/>
</dbReference>
<dbReference type="Pfam" id="PF03328">
    <property type="entry name" value="HpcH_HpaI"/>
    <property type="match status" value="1"/>
</dbReference>
<dbReference type="EMBL" id="JAHSQO010000001">
    <property type="protein sequence ID" value="MBY8915543.1"/>
    <property type="molecule type" value="Genomic_DNA"/>
</dbReference>
<evidence type="ECO:0000313" key="6">
    <source>
        <dbReference type="EMBL" id="MBY8915543.1"/>
    </source>
</evidence>
<evidence type="ECO:0000256" key="4">
    <source>
        <dbReference type="ARBA" id="ARBA00022842"/>
    </source>
</evidence>
<keyword evidence="4" id="KW-0460">Magnesium</keyword>
<evidence type="ECO:0000256" key="1">
    <source>
        <dbReference type="ARBA" id="ARBA00001946"/>
    </source>
</evidence>
<dbReference type="PIRSF" id="PIRSF015582">
    <property type="entry name" value="Cit_lyase_B"/>
    <property type="match status" value="1"/>
</dbReference>
<evidence type="ECO:0000259" key="5">
    <source>
        <dbReference type="Pfam" id="PF03328"/>
    </source>
</evidence>
<dbReference type="InterPro" id="IPR011206">
    <property type="entry name" value="Citrate_lyase_beta/mcl1/mcl2"/>
</dbReference>
<feature type="domain" description="HpcH/HpaI aldolase/citrate lyase" evidence="5">
    <location>
        <begin position="2"/>
        <end position="228"/>
    </location>
</feature>
<keyword evidence="3" id="KW-0479">Metal-binding</keyword>
<dbReference type="PANTHER" id="PTHR32308:SF0">
    <property type="entry name" value="HPCH_HPAI ALDOLASE_CITRATE LYASE DOMAIN-CONTAINING PROTEIN"/>
    <property type="match status" value="1"/>
</dbReference>
<keyword evidence="7" id="KW-1185">Reference proteome</keyword>
<evidence type="ECO:0000256" key="2">
    <source>
        <dbReference type="ARBA" id="ARBA00005568"/>
    </source>
</evidence>
<dbReference type="PANTHER" id="PTHR32308">
    <property type="entry name" value="LYASE BETA SUBUNIT, PUTATIVE (AFU_ORTHOLOGUE AFUA_4G13030)-RELATED"/>
    <property type="match status" value="1"/>
</dbReference>
<sequence length="292" mass="30952">MRSLLFVPGDSERKLEKAISSQSDVLIADLEDSVSLDSKAEGRRIAAVFLQSARSRTNAQLYVRVNDLATGLTEDDLAVVMKARPDGIMLPKAEGGNDVARLAAALRVHEAENGIEDGRTRILPIITETALGVLNAASYRGSSDRLAGLTWGAEDLSAHIGALAARHEDGSYTPLFQLARNMTLLAATAAGVPAIDTVFPNFSDTEAFTRDCQLAARDGFVAKMAIHPAQVEPINTIFTPSDEEVAKARAVVEAFSAAGNAGVVNIGGRMYDRPHLALAERVLARAAEASSA</sequence>
<organism evidence="6 7">
    <name type="scientific">Nitratireductor rhodophyticola</name>
    <dbReference type="NCBI Taxonomy" id="2854036"/>
    <lineage>
        <taxon>Bacteria</taxon>
        <taxon>Pseudomonadati</taxon>
        <taxon>Pseudomonadota</taxon>
        <taxon>Alphaproteobacteria</taxon>
        <taxon>Hyphomicrobiales</taxon>
        <taxon>Phyllobacteriaceae</taxon>
        <taxon>Nitratireductor</taxon>
    </lineage>
</organism>
<evidence type="ECO:0000313" key="7">
    <source>
        <dbReference type="Proteomes" id="UP000777661"/>
    </source>
</evidence>
<keyword evidence="6" id="KW-0456">Lyase</keyword>
<comment type="cofactor">
    <cofactor evidence="1">
        <name>Mg(2+)</name>
        <dbReference type="ChEBI" id="CHEBI:18420"/>
    </cofactor>
</comment>
<gene>
    <name evidence="6" type="ORF">KVG22_03000</name>
</gene>
<protein>
    <submittedName>
        <fullName evidence="6">CoA ester lyase</fullName>
    </submittedName>
</protein>
<dbReference type="GO" id="GO:0016829">
    <property type="term" value="F:lyase activity"/>
    <property type="evidence" value="ECO:0007669"/>
    <property type="project" value="UniProtKB-KW"/>
</dbReference>
<proteinExistence type="inferred from homology"/>
<evidence type="ECO:0000256" key="3">
    <source>
        <dbReference type="ARBA" id="ARBA00022723"/>
    </source>
</evidence>
<comment type="similarity">
    <text evidence="2">Belongs to the HpcH/HpaI aldolase family.</text>
</comment>
<name>A0ABS7R3P3_9HYPH</name>
<dbReference type="InterPro" id="IPR015813">
    <property type="entry name" value="Pyrv/PenolPyrv_kinase-like_dom"/>
</dbReference>
<dbReference type="Proteomes" id="UP000777661">
    <property type="component" value="Unassembled WGS sequence"/>
</dbReference>
<reference evidence="6 7" key="1">
    <citation type="submission" date="2021-06" db="EMBL/GenBank/DDBJ databases">
        <title>Nitratireductor porphyridii sp. nov., isolated from a small marine red alga, Porphyridium purpureum in South Korea.</title>
        <authorList>
            <person name="Kim K.H."/>
            <person name="Kristyanto S."/>
            <person name="Jeon C.O."/>
        </authorList>
    </citation>
    <scope>NUCLEOTIDE SEQUENCE [LARGE SCALE GENOMIC DNA]</scope>
    <source>
        <strain evidence="6 7">R6</strain>
    </source>
</reference>
<accession>A0ABS7R3P3</accession>
<dbReference type="InterPro" id="IPR005000">
    <property type="entry name" value="Aldolase/citrate-lyase_domain"/>
</dbReference>